<proteinExistence type="predicted"/>
<organism evidence="4 5">
    <name type="scientific">Blastochloris viridis</name>
    <name type="common">Rhodopseudomonas viridis</name>
    <dbReference type="NCBI Taxonomy" id="1079"/>
    <lineage>
        <taxon>Bacteria</taxon>
        <taxon>Pseudomonadati</taxon>
        <taxon>Pseudomonadota</taxon>
        <taxon>Alphaproteobacteria</taxon>
        <taxon>Hyphomicrobiales</taxon>
        <taxon>Blastochloridaceae</taxon>
        <taxon>Blastochloris</taxon>
    </lineage>
</organism>
<evidence type="ECO:0000313" key="3">
    <source>
        <dbReference type="EMBL" id="BAR97910.1"/>
    </source>
</evidence>
<dbReference type="OrthoDB" id="8005993at2"/>
<protein>
    <recommendedName>
        <fullName evidence="2">DUF6468 domain-containing protein</fullName>
    </recommendedName>
</protein>
<gene>
    <name evidence="3" type="ORF">BV133_317</name>
    <name evidence="4" type="ORF">BVIRIDIS_04440</name>
</gene>
<keyword evidence="5" id="KW-1185">Reference proteome</keyword>
<feature type="transmembrane region" description="Helical" evidence="1">
    <location>
        <begin position="6"/>
        <end position="27"/>
    </location>
</feature>
<dbReference type="EMBL" id="LN907867">
    <property type="protein sequence ID" value="CUU41453.1"/>
    <property type="molecule type" value="Genomic_DNA"/>
</dbReference>
<dbReference type="InterPro" id="IPR045531">
    <property type="entry name" value="DUF6468"/>
</dbReference>
<reference evidence="5" key="3">
    <citation type="journal article" date="2016" name="Genome Announc.">
        <title>Revised genome sequence of the purple photosynthetic bacterium Blastochloris viridis.</title>
        <authorList>
            <person name="Liu L.N."/>
            <person name="Faulkner M."/>
            <person name="Liu X."/>
            <person name="Huang F."/>
            <person name="Darby A.C."/>
            <person name="Hall N."/>
        </authorList>
    </citation>
    <scope>NUCLEOTIDE SEQUENCE [LARGE SCALE GENOMIC DNA]</scope>
    <source>
        <strain evidence="5">ATCC 19567 / DSM 133 / F</strain>
    </source>
</reference>
<reference evidence="3" key="1">
    <citation type="journal article" date="2015" name="Genome Announc.">
        <title>Complete Genome Sequence of the Bacteriochlorophyll b-Producing Photosynthetic Bacterium Blastochloris viridis.</title>
        <authorList>
            <person name="Tsukatani Y."/>
            <person name="Hirose Y."/>
            <person name="Harada J."/>
            <person name="Misawa N."/>
            <person name="Mori K."/>
            <person name="Inoue K."/>
            <person name="Tamiaki H."/>
        </authorList>
    </citation>
    <scope>NUCLEOTIDE SEQUENCE [LARGE SCALE GENOMIC DNA]</scope>
    <source>
        <strain evidence="3">DSM 133</strain>
    </source>
</reference>
<reference evidence="4" key="2">
    <citation type="submission" date="2015-11" db="EMBL/GenBank/DDBJ databases">
        <authorList>
            <person name="Zhang Y."/>
            <person name="Guo Z."/>
        </authorList>
    </citation>
    <scope>NUCLEOTIDE SEQUENCE</scope>
    <source>
        <strain evidence="4">1</strain>
    </source>
</reference>
<dbReference type="RefSeq" id="WP_055036687.1">
    <property type="nucleotide sequence ID" value="NZ_AP014854.2"/>
</dbReference>
<feature type="domain" description="DUF6468" evidence="2">
    <location>
        <begin position="35"/>
        <end position="110"/>
    </location>
</feature>
<dbReference type="STRING" id="1079.BVIR_1001"/>
<evidence type="ECO:0000259" key="2">
    <source>
        <dbReference type="Pfam" id="PF20072"/>
    </source>
</evidence>
<evidence type="ECO:0000313" key="5">
    <source>
        <dbReference type="Proteomes" id="UP000065734"/>
    </source>
</evidence>
<accession>A0A0H5B6W1</accession>
<dbReference type="Pfam" id="PF20072">
    <property type="entry name" value="DUF6468"/>
    <property type="match status" value="1"/>
</dbReference>
<dbReference type="Proteomes" id="UP000065734">
    <property type="component" value="Chromosome I"/>
</dbReference>
<sequence length="202" mass="21144">MTGSWLAMVIELIVAGLLATTIAYCVILNRRLTHLRGDEKALKQTVVELIAATGTAERAIAGLKMTVRECDTNLGDRIRLAERFTAEMDKQLRAGRDVVERIVQITDAARPTVMAPRSVVVPAPTTGVAAPAAPTATATAAVAPVVAAPAEPARLDPAKLEGFAGAGLAAFRAAAERRPMGANVTLQTAQALAERTRQRAAG</sequence>
<keyword evidence="1" id="KW-0472">Membrane</keyword>
<evidence type="ECO:0000256" key="1">
    <source>
        <dbReference type="SAM" id="Phobius"/>
    </source>
</evidence>
<keyword evidence="1" id="KW-1133">Transmembrane helix</keyword>
<dbReference type="EMBL" id="AP014854">
    <property type="protein sequence ID" value="BAR97910.1"/>
    <property type="molecule type" value="Genomic_DNA"/>
</dbReference>
<keyword evidence="1" id="KW-0812">Transmembrane</keyword>
<dbReference type="AlphaFoldDB" id="A0A0H5B6W1"/>
<evidence type="ECO:0000313" key="4">
    <source>
        <dbReference type="EMBL" id="CUU41453.1"/>
    </source>
</evidence>
<dbReference type="KEGG" id="bvr:BVIR_1001"/>
<name>A0A0H5B6W1_BLAVI</name>